<protein>
    <recommendedName>
        <fullName evidence="3">DUF4238 domain-containing protein</fullName>
    </recommendedName>
</protein>
<comment type="caution">
    <text evidence="1">The sequence shown here is derived from an EMBL/GenBank/DDBJ whole genome shotgun (WGS) entry which is preliminary data.</text>
</comment>
<name>A0A828ZNU9_ENTFC</name>
<accession>A0A828ZNU9</accession>
<evidence type="ECO:0000313" key="2">
    <source>
        <dbReference type="Proteomes" id="UP000010553"/>
    </source>
</evidence>
<dbReference type="EMBL" id="AHXC01000003">
    <property type="protein sequence ID" value="ELB03388.1"/>
    <property type="molecule type" value="Genomic_DNA"/>
</dbReference>
<gene>
    <name evidence="1" type="ORF">OIE_03349</name>
</gene>
<reference evidence="1 2" key="1">
    <citation type="submission" date="2012-12" db="EMBL/GenBank/DDBJ databases">
        <title>The Genome Sequence of Enterococcus faecium E1590.</title>
        <authorList>
            <consortium name="The Broad Institute Genome Sequencing Platform"/>
            <consortium name="The Broad Institute Genome Sequencing Center for Infectious Disease"/>
            <person name="Earl A.M."/>
            <person name="Gilmore M.S."/>
            <person name="van Schaik W."/>
            <person name="Lebreton F."/>
            <person name="Willems R.J."/>
            <person name="Walker B."/>
            <person name="Young S.K."/>
            <person name="Zeng Q."/>
            <person name="Gargeya S."/>
            <person name="Fitzgerald M."/>
            <person name="Haas B."/>
            <person name="Abouelleil A."/>
            <person name="Alvarado L."/>
            <person name="Arachchi H.M."/>
            <person name="Berlin A.M."/>
            <person name="Chapman S.B."/>
            <person name="Dewar J."/>
            <person name="Goldberg J."/>
            <person name="Griggs A."/>
            <person name="Gujja S."/>
            <person name="Hansen M."/>
            <person name="Howarth C."/>
            <person name="Imamovic A."/>
            <person name="Larimer J."/>
            <person name="McCowan C."/>
            <person name="Murphy C."/>
            <person name="Neiman D."/>
            <person name="Pearson M."/>
            <person name="Priest M."/>
            <person name="Roberts A."/>
            <person name="Saif S."/>
            <person name="Shea T."/>
            <person name="Sisk P."/>
            <person name="Sykes S."/>
            <person name="Wortman J."/>
            <person name="Nusbaum C."/>
            <person name="Birren B."/>
        </authorList>
    </citation>
    <scope>NUCLEOTIDE SEQUENCE [LARGE SCALE GENOMIC DNA]</scope>
    <source>
        <strain evidence="1 2">E1590</strain>
    </source>
</reference>
<dbReference type="AlphaFoldDB" id="A0A828ZNU9"/>
<evidence type="ECO:0008006" key="3">
    <source>
        <dbReference type="Google" id="ProtNLM"/>
    </source>
</evidence>
<dbReference type="Pfam" id="PF14022">
    <property type="entry name" value="DUF4238"/>
    <property type="match status" value="1"/>
</dbReference>
<proteinExistence type="predicted"/>
<evidence type="ECO:0000313" key="1">
    <source>
        <dbReference type="EMBL" id="ELB03388.1"/>
    </source>
</evidence>
<dbReference type="RefSeq" id="WP_002334773.1">
    <property type="nucleotide sequence ID" value="NZ_KB029685.1"/>
</dbReference>
<organism evidence="1 2">
    <name type="scientific">Enterococcus faecium EnGen0003</name>
    <dbReference type="NCBI Taxonomy" id="1138901"/>
    <lineage>
        <taxon>Bacteria</taxon>
        <taxon>Bacillati</taxon>
        <taxon>Bacillota</taxon>
        <taxon>Bacilli</taxon>
        <taxon>Lactobacillales</taxon>
        <taxon>Enterococcaceae</taxon>
        <taxon>Enterococcus</taxon>
    </lineage>
</organism>
<dbReference type="Proteomes" id="UP000010553">
    <property type="component" value="Unassembled WGS sequence"/>
</dbReference>
<sequence length="149" mass="18278">MKKDYVKKQHYIPQFALKSFQNKQKRIAYTNIEKNPLRIYYSRTDNLMQEKDFYEIKSSNNYVRRNSLEDDYSFFENYISTDFKRFLELTKQPNFQCEFIKIIKNDEWAQIEATLLFYIGTLLIRGKNVKKFFIRIQKRQQLTTTLCIY</sequence>
<dbReference type="InterPro" id="IPR025332">
    <property type="entry name" value="DUF4238"/>
</dbReference>